<feature type="transmembrane region" description="Helical" evidence="1">
    <location>
        <begin position="311"/>
        <end position="332"/>
    </location>
</feature>
<keyword evidence="1" id="KW-1133">Transmembrane helix</keyword>
<keyword evidence="1" id="KW-0812">Transmembrane</keyword>
<gene>
    <name evidence="2" type="ORF">VNE69_01020</name>
</gene>
<name>A0AAX4J834_9MICR</name>
<dbReference type="AlphaFoldDB" id="A0AAX4J834"/>
<evidence type="ECO:0000313" key="2">
    <source>
        <dbReference type="EMBL" id="WUR02078.1"/>
    </source>
</evidence>
<protein>
    <recommendedName>
        <fullName evidence="4">F-box domain-containing protein</fullName>
    </recommendedName>
</protein>
<dbReference type="GeneID" id="90539885"/>
<accession>A0AAX4J834</accession>
<reference evidence="2" key="1">
    <citation type="journal article" date="2024" name="BMC Genomics">
        <title>Functional annotation of a divergent genome using sequence and structure-based similarity.</title>
        <authorList>
            <person name="Svedberg D."/>
            <person name="Winiger R.R."/>
            <person name="Berg A."/>
            <person name="Sharma H."/>
            <person name="Tellgren-Roth C."/>
            <person name="Debrunner-Vossbrinck B.A."/>
            <person name="Vossbrinck C.R."/>
            <person name="Barandun J."/>
        </authorList>
    </citation>
    <scope>NUCLEOTIDE SEQUENCE</scope>
    <source>
        <strain evidence="2">Illinois isolate</strain>
    </source>
</reference>
<evidence type="ECO:0000256" key="1">
    <source>
        <dbReference type="SAM" id="Phobius"/>
    </source>
</evidence>
<dbReference type="EMBL" id="CP142726">
    <property type="protein sequence ID" value="WUR02078.1"/>
    <property type="molecule type" value="Genomic_DNA"/>
</dbReference>
<evidence type="ECO:0008006" key="4">
    <source>
        <dbReference type="Google" id="ProtNLM"/>
    </source>
</evidence>
<dbReference type="KEGG" id="vnx:VNE69_01020"/>
<dbReference type="RefSeq" id="XP_065328223.1">
    <property type="nucleotide sequence ID" value="XM_065472151.1"/>
</dbReference>
<evidence type="ECO:0000313" key="3">
    <source>
        <dbReference type="Proteomes" id="UP001334084"/>
    </source>
</evidence>
<keyword evidence="3" id="KW-1185">Reference proteome</keyword>
<keyword evidence="1" id="KW-0472">Membrane</keyword>
<sequence>MSLKFLPFQLLKEIITKMITGKYINVGSTKLLYIYHYDSCFFVDWLLYYNKQRFNTVFVIKKRIIDDKDEDIKFFDFSERIFFCIYNINIRNNAGLEHKYILDMYYLDIHQTYKNINRYNSKQTKKIYRYIIYSRPFYIIWSTNFSLEDSLQVYGSLCEIFKQIQKENLCCESEVPLCRFPIHYKWCENRVRKFNKYTNTNKRHLYLYKLIYNMQNVLFSKSTNNYYNNKNMNPYVINFKTINDRDLFLNFSIYDNCRNYHHYAFNMYYCFNQHINIRFNHQLNHHLDQQLNHPLNHPVNRRIYNSTNHQLNHYLATILMILLLSIFILVIFPLF</sequence>
<proteinExistence type="predicted"/>
<organism evidence="2 3">
    <name type="scientific">Vairimorpha necatrix</name>
    <dbReference type="NCBI Taxonomy" id="6039"/>
    <lineage>
        <taxon>Eukaryota</taxon>
        <taxon>Fungi</taxon>
        <taxon>Fungi incertae sedis</taxon>
        <taxon>Microsporidia</taxon>
        <taxon>Nosematidae</taxon>
        <taxon>Vairimorpha</taxon>
    </lineage>
</organism>
<dbReference type="Proteomes" id="UP001334084">
    <property type="component" value="Chromosome 1"/>
</dbReference>